<dbReference type="InterPro" id="IPR001734">
    <property type="entry name" value="Na/solute_symporter"/>
</dbReference>
<feature type="transmembrane region" description="Helical" evidence="7">
    <location>
        <begin position="58"/>
        <end position="77"/>
    </location>
</feature>
<evidence type="ECO:0000256" key="3">
    <source>
        <dbReference type="ARBA" id="ARBA00022448"/>
    </source>
</evidence>
<accession>A0A3B1DKH8</accession>
<feature type="transmembrane region" description="Helical" evidence="7">
    <location>
        <begin position="585"/>
        <end position="604"/>
    </location>
</feature>
<evidence type="ECO:0008006" key="9">
    <source>
        <dbReference type="Google" id="ProtNLM"/>
    </source>
</evidence>
<evidence type="ECO:0000256" key="1">
    <source>
        <dbReference type="ARBA" id="ARBA00004141"/>
    </source>
</evidence>
<dbReference type="InterPro" id="IPR038377">
    <property type="entry name" value="Na/Glc_symporter_sf"/>
</dbReference>
<dbReference type="PROSITE" id="PS50283">
    <property type="entry name" value="NA_SOLUT_SYMP_3"/>
    <property type="match status" value="1"/>
</dbReference>
<feature type="transmembrane region" description="Helical" evidence="7">
    <location>
        <begin position="391"/>
        <end position="410"/>
    </location>
</feature>
<dbReference type="PANTHER" id="PTHR48086">
    <property type="entry name" value="SODIUM/PROLINE SYMPORTER-RELATED"/>
    <property type="match status" value="1"/>
</dbReference>
<feature type="transmembrane region" description="Helical" evidence="7">
    <location>
        <begin position="20"/>
        <end position="37"/>
    </location>
</feature>
<feature type="transmembrane region" description="Helical" evidence="7">
    <location>
        <begin position="137"/>
        <end position="156"/>
    </location>
</feature>
<feature type="transmembrane region" description="Helical" evidence="7">
    <location>
        <begin position="228"/>
        <end position="248"/>
    </location>
</feature>
<reference evidence="8" key="1">
    <citation type="submission" date="2018-06" db="EMBL/GenBank/DDBJ databases">
        <authorList>
            <person name="Zhirakovskaya E."/>
        </authorList>
    </citation>
    <scope>NUCLEOTIDE SEQUENCE</scope>
</reference>
<dbReference type="EMBL" id="UOGL01000112">
    <property type="protein sequence ID" value="VAX37283.1"/>
    <property type="molecule type" value="Genomic_DNA"/>
</dbReference>
<sequence length="659" mass="72642">MPYHFFFHSPLLAAGQSSAALIVFLIYTLAVFGVAAVSNRLLKNKSFLSEYFLGSRSLGVWAFALTFAATSASGGSFTGFPSKIYTHGWVLALWIASYMVVPICTMGLLGKRVNQVARISGAITIPDVIRDRFRSPLFGLLSVVLIVFFLIFYLIAQFKAGSLILQTLFDGIGLYESTVNHMRVGIKELPILAGVKADYLLCLLTFGVAVIIYTAYGGFHAVVWTDVMQGIVMVIGVLIMLPLAVYQVGGLAEGTRKLAEVTPPQTVIATIRQTEDENAFHEIALKKWILVDATPEEKRQLFQITKIETKEANRKREQEVTLLEITWAEDINAIIKKLEIENDKGKTTSNLYRNITVTKAVVSEDQFPTGNDRRGAYVSAPGPSSKSINGFLPLSLAISFFFMWPISGAGRPSNMVRLMAFNSSQTLRRSILTVAMYYTAIYFPLVIIFCCARVLLPGMMSEPDRIMPAVAVFLTENIGVGWLAGLLIAAPFAAIMSTVDSFLLMISSALVRDIYQRNINPNASEKTIKRLSYLSTVVVGTVAMLGAFNPPQFLQDIIVYAGSGMAVCFLAPVVFAMYWSRTNVWGAMAGMLAGFFTHLTMYAIGYFEKQTSFEPYRLFGIDPIISGLAVSFLTVYLVTLITPPPPQDLVEKYFGKQPE</sequence>
<protein>
    <recommendedName>
        <fullName evidence="9">Sodium/pantothenate symporter</fullName>
    </recommendedName>
</protein>
<proteinExistence type="inferred from homology"/>
<evidence type="ECO:0000256" key="5">
    <source>
        <dbReference type="ARBA" id="ARBA00022989"/>
    </source>
</evidence>
<feature type="transmembrane region" description="Helical" evidence="7">
    <location>
        <begin position="557"/>
        <end position="578"/>
    </location>
</feature>
<dbReference type="Pfam" id="PF00474">
    <property type="entry name" value="SSF"/>
    <property type="match status" value="3"/>
</dbReference>
<dbReference type="InterPro" id="IPR050277">
    <property type="entry name" value="Sodium:Solute_Symporter"/>
</dbReference>
<keyword evidence="4 7" id="KW-0812">Transmembrane</keyword>
<evidence type="ECO:0000256" key="7">
    <source>
        <dbReference type="SAM" id="Phobius"/>
    </source>
</evidence>
<comment type="similarity">
    <text evidence="2">Belongs to the sodium:solute symporter (SSF) (TC 2.A.21) family.</text>
</comment>
<dbReference type="PANTHER" id="PTHR48086:SF4">
    <property type="entry name" value="SODIUM_PANTOTHENATE SYMPORTER"/>
    <property type="match status" value="1"/>
</dbReference>
<evidence type="ECO:0000256" key="4">
    <source>
        <dbReference type="ARBA" id="ARBA00022692"/>
    </source>
</evidence>
<feature type="transmembrane region" description="Helical" evidence="7">
    <location>
        <begin position="199"/>
        <end position="216"/>
    </location>
</feature>
<feature type="transmembrane region" description="Helical" evidence="7">
    <location>
        <begin position="624"/>
        <end position="642"/>
    </location>
</feature>
<keyword evidence="6 7" id="KW-0472">Membrane</keyword>
<feature type="transmembrane region" description="Helical" evidence="7">
    <location>
        <begin position="531"/>
        <end position="551"/>
    </location>
</feature>
<evidence type="ECO:0000313" key="8">
    <source>
        <dbReference type="EMBL" id="VAX37283.1"/>
    </source>
</evidence>
<feature type="transmembrane region" description="Helical" evidence="7">
    <location>
        <begin position="430"/>
        <end position="456"/>
    </location>
</feature>
<dbReference type="AlphaFoldDB" id="A0A3B1DKH8"/>
<feature type="transmembrane region" description="Helical" evidence="7">
    <location>
        <begin position="89"/>
        <end position="109"/>
    </location>
</feature>
<dbReference type="GO" id="GO:0005886">
    <property type="term" value="C:plasma membrane"/>
    <property type="evidence" value="ECO:0007669"/>
    <property type="project" value="TreeGrafter"/>
</dbReference>
<evidence type="ECO:0000256" key="2">
    <source>
        <dbReference type="ARBA" id="ARBA00006434"/>
    </source>
</evidence>
<name>A0A3B1DKH8_9ZZZZ</name>
<feature type="transmembrane region" description="Helical" evidence="7">
    <location>
        <begin position="468"/>
        <end position="488"/>
    </location>
</feature>
<dbReference type="Gene3D" id="1.20.1730.10">
    <property type="entry name" value="Sodium/glucose cotransporter"/>
    <property type="match status" value="1"/>
</dbReference>
<feature type="transmembrane region" description="Helical" evidence="7">
    <location>
        <begin position="162"/>
        <end position="179"/>
    </location>
</feature>
<gene>
    <name evidence="8" type="ORF">MNBD_PLANCTO02-1287</name>
</gene>
<evidence type="ECO:0000256" key="6">
    <source>
        <dbReference type="ARBA" id="ARBA00023136"/>
    </source>
</evidence>
<keyword evidence="3" id="KW-0813">Transport</keyword>
<dbReference type="GO" id="GO:0015233">
    <property type="term" value="F:pantothenate transmembrane transporter activity"/>
    <property type="evidence" value="ECO:0007669"/>
    <property type="project" value="TreeGrafter"/>
</dbReference>
<keyword evidence="5 7" id="KW-1133">Transmembrane helix</keyword>
<organism evidence="8">
    <name type="scientific">hydrothermal vent metagenome</name>
    <dbReference type="NCBI Taxonomy" id="652676"/>
    <lineage>
        <taxon>unclassified sequences</taxon>
        <taxon>metagenomes</taxon>
        <taxon>ecological metagenomes</taxon>
    </lineage>
</organism>
<comment type="subcellular location">
    <subcellularLocation>
        <location evidence="1">Membrane</location>
        <topology evidence="1">Multi-pass membrane protein</topology>
    </subcellularLocation>
</comment>